<dbReference type="Proteomes" id="UP000242414">
    <property type="component" value="Unassembled WGS sequence"/>
</dbReference>
<dbReference type="VEuPathDB" id="FungiDB:BCV72DRAFT_191969"/>
<sequence length="142" mass="15858">SCLKSAAKHLLFSSSTDITRSDIQRELPDATEKELQTLTLIAQTLQPYISDKQNRFVLAHQIPLCTLVNVILRATGYVKFTRQLFSPPCLSYLSVLQVNAPSLSQMMTSGPDALPISDFNQKVIDSIEYARSNKDTVFCSIF</sequence>
<dbReference type="AlphaFoldDB" id="A0A1X0RAK1"/>
<accession>A0A1X0RAK1</accession>
<evidence type="ECO:0000313" key="1">
    <source>
        <dbReference type="EMBL" id="ORE09075.1"/>
    </source>
</evidence>
<name>A0A1X0RAK1_RHIZD</name>
<feature type="non-terminal residue" evidence="1">
    <location>
        <position position="142"/>
    </location>
</feature>
<feature type="non-terminal residue" evidence="1">
    <location>
        <position position="1"/>
    </location>
</feature>
<dbReference type="EMBL" id="KV921880">
    <property type="protein sequence ID" value="ORE09075.1"/>
    <property type="molecule type" value="Genomic_DNA"/>
</dbReference>
<organism evidence="1">
    <name type="scientific">Rhizopus microsporus var. microsporus</name>
    <dbReference type="NCBI Taxonomy" id="86635"/>
    <lineage>
        <taxon>Eukaryota</taxon>
        <taxon>Fungi</taxon>
        <taxon>Fungi incertae sedis</taxon>
        <taxon>Mucoromycota</taxon>
        <taxon>Mucoromycotina</taxon>
        <taxon>Mucoromycetes</taxon>
        <taxon>Mucorales</taxon>
        <taxon>Mucorineae</taxon>
        <taxon>Rhizopodaceae</taxon>
        <taxon>Rhizopus</taxon>
    </lineage>
</organism>
<gene>
    <name evidence="1" type="ORF">BCV72DRAFT_191969</name>
</gene>
<protein>
    <submittedName>
        <fullName evidence="1">Uncharacterized protein</fullName>
    </submittedName>
</protein>
<proteinExistence type="predicted"/>
<reference evidence="1" key="1">
    <citation type="journal article" date="2016" name="Proc. Natl. Acad. Sci. U.S.A.">
        <title>Lipid metabolic changes in an early divergent fungus govern the establishment of a mutualistic symbiosis with endobacteria.</title>
        <authorList>
            <person name="Lastovetsky O.A."/>
            <person name="Gaspar M.L."/>
            <person name="Mondo S.J."/>
            <person name="LaButti K.M."/>
            <person name="Sandor L."/>
            <person name="Grigoriev I.V."/>
            <person name="Henry S.A."/>
            <person name="Pawlowska T.E."/>
        </authorList>
    </citation>
    <scope>NUCLEOTIDE SEQUENCE [LARGE SCALE GENOMIC DNA]</scope>
    <source>
        <strain evidence="1">ATCC 52814</strain>
    </source>
</reference>